<keyword evidence="2 8" id="KW-0813">Transport</keyword>
<dbReference type="EMBL" id="JOKH01000002">
    <property type="protein sequence ID" value="KEQ18137.1"/>
    <property type="molecule type" value="Genomic_DNA"/>
</dbReference>
<evidence type="ECO:0000256" key="5">
    <source>
        <dbReference type="ARBA" id="ARBA00022989"/>
    </source>
</evidence>
<evidence type="ECO:0000256" key="2">
    <source>
        <dbReference type="ARBA" id="ARBA00022448"/>
    </source>
</evidence>
<feature type="transmembrane region" description="Helical" evidence="8">
    <location>
        <begin position="76"/>
        <end position="98"/>
    </location>
</feature>
<keyword evidence="4 8" id="KW-0812">Transmembrane</keyword>
<keyword evidence="8" id="KW-0249">Electron transport</keyword>
<evidence type="ECO:0000256" key="4">
    <source>
        <dbReference type="ARBA" id="ARBA00022692"/>
    </source>
</evidence>
<comment type="cofactor">
    <cofactor evidence="8">
        <name>FMN</name>
        <dbReference type="ChEBI" id="CHEBI:58210"/>
    </cofactor>
    <text evidence="8">Binds 1 FMN per subunit.</text>
</comment>
<comment type="caution">
    <text evidence="8">Lacks conserved residue(s) required for the propagation of feature annotation.</text>
</comment>
<dbReference type="STRING" id="1137799.GZ78_11305"/>
<comment type="cofactor">
    <cofactor evidence="8">
        <name>heme b</name>
        <dbReference type="ChEBI" id="CHEBI:60344"/>
    </cofactor>
    <text evidence="8">Binds 1 heme b (iron(II)-protoporphyrin IX) group per subunit.</text>
</comment>
<dbReference type="Proteomes" id="UP000028073">
    <property type="component" value="Unassembled WGS sequence"/>
</dbReference>
<evidence type="ECO:0000259" key="9">
    <source>
        <dbReference type="Pfam" id="PF01794"/>
    </source>
</evidence>
<comment type="subunit">
    <text evidence="8">Heterodimer of a catalytic subunit (MsrP) and a heme-binding subunit (MsrQ).</text>
</comment>
<comment type="caution">
    <text evidence="10">The sequence shown here is derived from an EMBL/GenBank/DDBJ whole genome shotgun (WGS) entry which is preliminary data.</text>
</comment>
<keyword evidence="8" id="KW-0285">Flavoprotein</keyword>
<keyword evidence="7 8" id="KW-0472">Membrane</keyword>
<feature type="transmembrane region" description="Helical" evidence="8">
    <location>
        <begin position="110"/>
        <end position="128"/>
    </location>
</feature>
<name>A0A081NI64_9GAMM</name>
<evidence type="ECO:0000313" key="11">
    <source>
        <dbReference type="Proteomes" id="UP000028073"/>
    </source>
</evidence>
<dbReference type="OrthoDB" id="9788328at2"/>
<feature type="transmembrane region" description="Helical" evidence="8">
    <location>
        <begin position="44"/>
        <end position="64"/>
    </location>
</feature>
<feature type="transmembrane region" description="Helical" evidence="8">
    <location>
        <begin position="148"/>
        <end position="165"/>
    </location>
</feature>
<accession>A0A081NI64</accession>
<dbReference type="GO" id="GO:0016679">
    <property type="term" value="F:oxidoreductase activity, acting on diphenols and related substances as donors"/>
    <property type="evidence" value="ECO:0007669"/>
    <property type="project" value="TreeGrafter"/>
</dbReference>
<keyword evidence="3 8" id="KW-0349">Heme</keyword>
<keyword evidence="8" id="KW-1003">Cell membrane</keyword>
<comment type="subcellular location">
    <subcellularLocation>
        <location evidence="8">Cell membrane</location>
        <topology evidence="8">Multi-pass membrane protein</topology>
    </subcellularLocation>
    <subcellularLocation>
        <location evidence="1">Membrane</location>
        <topology evidence="1">Multi-pass membrane protein</topology>
    </subcellularLocation>
</comment>
<dbReference type="RefSeq" id="WP_034835231.1">
    <property type="nucleotide sequence ID" value="NZ_JOKH01000002.1"/>
</dbReference>
<reference evidence="10 11" key="1">
    <citation type="submission" date="2014-06" db="EMBL/GenBank/DDBJ databases">
        <title>Whole Genome Sequences of Three Symbiotic Endozoicomonas Bacteria.</title>
        <authorList>
            <person name="Neave M.J."/>
            <person name="Apprill A."/>
            <person name="Voolstra C.R."/>
        </authorList>
    </citation>
    <scope>NUCLEOTIDE SEQUENCE [LARGE SCALE GENOMIC DNA]</scope>
    <source>
        <strain evidence="10 11">DSM 25634</strain>
    </source>
</reference>
<keyword evidence="8" id="KW-0479">Metal-binding</keyword>
<keyword evidence="8" id="KW-0288">FMN</keyword>
<organism evidence="10 11">
    <name type="scientific">Endozoicomonas numazuensis</name>
    <dbReference type="NCBI Taxonomy" id="1137799"/>
    <lineage>
        <taxon>Bacteria</taxon>
        <taxon>Pseudomonadati</taxon>
        <taxon>Pseudomonadota</taxon>
        <taxon>Gammaproteobacteria</taxon>
        <taxon>Oceanospirillales</taxon>
        <taxon>Endozoicomonadaceae</taxon>
        <taxon>Endozoicomonas</taxon>
    </lineage>
</organism>
<keyword evidence="5 8" id="KW-1133">Transmembrane helix</keyword>
<dbReference type="HAMAP" id="MF_01207">
    <property type="entry name" value="MsrQ"/>
    <property type="match status" value="1"/>
</dbReference>
<dbReference type="GO" id="GO:0010181">
    <property type="term" value="F:FMN binding"/>
    <property type="evidence" value="ECO:0007669"/>
    <property type="project" value="UniProtKB-UniRule"/>
</dbReference>
<evidence type="ECO:0000313" key="10">
    <source>
        <dbReference type="EMBL" id="KEQ18137.1"/>
    </source>
</evidence>
<evidence type="ECO:0000256" key="6">
    <source>
        <dbReference type="ARBA" id="ARBA00023004"/>
    </source>
</evidence>
<dbReference type="eggNOG" id="COG2717">
    <property type="taxonomic scope" value="Bacteria"/>
</dbReference>
<evidence type="ECO:0000256" key="7">
    <source>
        <dbReference type="ARBA" id="ARBA00023136"/>
    </source>
</evidence>
<keyword evidence="11" id="KW-1185">Reference proteome</keyword>
<comment type="function">
    <text evidence="8">Part of the MsrPQ system that repairs oxidized periplasmic proteins containing methionine sulfoxide residues (Met-O), using respiratory chain electrons. Thus protects these proteins from oxidative-stress damage caused by reactive species of oxygen and chlorine generated by the host defense mechanisms. MsrPQ is essential for the maintenance of envelope integrity under bleach stress, rescuing a wide series of structurally unrelated periplasmic proteins from methionine oxidation. MsrQ provides electrons for reduction to the reductase catalytic subunit MsrP, using the quinone pool of the respiratory chain.</text>
</comment>
<dbReference type="InterPro" id="IPR013130">
    <property type="entry name" value="Fe3_Rdtase_TM_dom"/>
</dbReference>
<dbReference type="GO" id="GO:0020037">
    <property type="term" value="F:heme binding"/>
    <property type="evidence" value="ECO:0007669"/>
    <property type="project" value="UniProtKB-UniRule"/>
</dbReference>
<feature type="domain" description="Ferric oxidoreductase" evidence="9">
    <location>
        <begin position="44"/>
        <end position="156"/>
    </location>
</feature>
<comment type="similarity">
    <text evidence="8">Belongs to the MsrQ family.</text>
</comment>
<dbReference type="InterPro" id="IPR022837">
    <property type="entry name" value="MsrQ-like"/>
</dbReference>
<evidence type="ECO:0000256" key="1">
    <source>
        <dbReference type="ARBA" id="ARBA00004141"/>
    </source>
</evidence>
<gene>
    <name evidence="8" type="primary">msrQ</name>
    <name evidence="10" type="ORF">GZ78_11305</name>
</gene>
<evidence type="ECO:0000256" key="8">
    <source>
        <dbReference type="HAMAP-Rule" id="MF_01207"/>
    </source>
</evidence>
<dbReference type="PANTHER" id="PTHR36964">
    <property type="entry name" value="PROTEIN-METHIONINE-SULFOXIDE REDUCTASE HEME-BINDING SUBUNIT MSRQ"/>
    <property type="match status" value="1"/>
</dbReference>
<dbReference type="AlphaFoldDB" id="A0A081NI64"/>
<dbReference type="Pfam" id="PF01794">
    <property type="entry name" value="Ferric_reduct"/>
    <property type="match status" value="1"/>
</dbReference>
<proteinExistence type="inferred from homology"/>
<evidence type="ECO:0000256" key="3">
    <source>
        <dbReference type="ARBA" id="ARBA00022617"/>
    </source>
</evidence>
<dbReference type="GO" id="GO:0009055">
    <property type="term" value="F:electron transfer activity"/>
    <property type="evidence" value="ECO:0007669"/>
    <property type="project" value="UniProtKB-UniRule"/>
</dbReference>
<keyword evidence="6 8" id="KW-0408">Iron</keyword>
<dbReference type="GO" id="GO:0046872">
    <property type="term" value="F:metal ion binding"/>
    <property type="evidence" value="ECO:0007669"/>
    <property type="project" value="UniProtKB-KW"/>
</dbReference>
<dbReference type="GO" id="GO:0005886">
    <property type="term" value="C:plasma membrane"/>
    <property type="evidence" value="ECO:0007669"/>
    <property type="project" value="UniProtKB-SubCell"/>
</dbReference>
<dbReference type="GO" id="GO:0030091">
    <property type="term" value="P:protein repair"/>
    <property type="evidence" value="ECO:0007669"/>
    <property type="project" value="UniProtKB-UniRule"/>
</dbReference>
<protein>
    <recommendedName>
        <fullName evidence="8">Protein-methionine-sulfoxide reductase heme-binding subunit MsrQ</fullName>
    </recommendedName>
    <alternativeName>
        <fullName evidence="8">Flavocytochrome MsrQ</fullName>
    </alternativeName>
</protein>
<feature type="transmembrane region" description="Helical" evidence="8">
    <location>
        <begin position="171"/>
        <end position="188"/>
    </location>
</feature>
<dbReference type="PANTHER" id="PTHR36964:SF1">
    <property type="entry name" value="PROTEIN-METHIONINE-SULFOXIDE REDUCTASE HEME-BINDING SUBUNIT MSRQ"/>
    <property type="match status" value="1"/>
</dbReference>
<sequence>MDWIAKLKLVVFPLCLVPLAWLVNAVTTNQLGPDPANTLTRDLGEWALIFLCMSLAVTPARKITGINKLIRFRRMIGLFSLFYAVLHVIAYLAFMLGWQWQTLLEDLYQRPYIIVGAIAILILSVLGVTSTKSMMRRLGKKWAKLHKLVYLAAGLAILHFVWLSKSDYTEVVIFGSVVAGLMLFRIPIKKRLS</sequence>